<reference evidence="4 5" key="1">
    <citation type="submission" date="2011-08" db="EMBL/GenBank/DDBJ databases">
        <authorList>
            <person name="Weinstock G."/>
            <person name="Sodergren E."/>
            <person name="Clifton S."/>
            <person name="Fulton L."/>
            <person name="Fulton B."/>
            <person name="Courtney L."/>
            <person name="Fronick C."/>
            <person name="Harrison M."/>
            <person name="Strong C."/>
            <person name="Farmer C."/>
            <person name="Delahaunty K."/>
            <person name="Markovic C."/>
            <person name="Hall O."/>
            <person name="Minx P."/>
            <person name="Tomlinson C."/>
            <person name="Mitreva M."/>
            <person name="Hou S."/>
            <person name="Chen J."/>
            <person name="Wollam A."/>
            <person name="Pepin K.H."/>
            <person name="Johnson M."/>
            <person name="Bhonagiri V."/>
            <person name="Zhang X."/>
            <person name="Suruliraj S."/>
            <person name="Warren W."/>
            <person name="Chinwalla A."/>
            <person name="Mardis E.R."/>
            <person name="Wilson R.K."/>
        </authorList>
    </citation>
    <scope>NUCLEOTIDE SEQUENCE [LARGE SCALE GENOMIC DNA]</scope>
    <source>
        <strain evidence="4 5">ATCC 33091</strain>
    </source>
</reference>
<dbReference type="Gene3D" id="1.10.10.10">
    <property type="entry name" value="Winged helix-like DNA-binding domain superfamily/Winged helix DNA-binding domain"/>
    <property type="match status" value="1"/>
</dbReference>
<dbReference type="Gene3D" id="3.30.420.40">
    <property type="match status" value="2"/>
</dbReference>
<dbReference type="SUPFAM" id="SSF46785">
    <property type="entry name" value="Winged helix' DNA-binding domain"/>
    <property type="match status" value="1"/>
</dbReference>
<keyword evidence="5" id="KW-1185">Reference proteome</keyword>
<dbReference type="EMBL" id="AGCN01000029">
    <property type="protein sequence ID" value="EHN61680.1"/>
    <property type="molecule type" value="Genomic_DNA"/>
</dbReference>
<keyword evidence="3" id="KW-0119">Carbohydrate metabolism</keyword>
<dbReference type="InterPro" id="IPR000600">
    <property type="entry name" value="ROK"/>
</dbReference>
<dbReference type="PANTHER" id="PTHR18964:SF149">
    <property type="entry name" value="BIFUNCTIONAL UDP-N-ACETYLGLUCOSAMINE 2-EPIMERASE_N-ACETYLMANNOSAMINE KINASE"/>
    <property type="match status" value="1"/>
</dbReference>
<dbReference type="InterPro" id="IPR036388">
    <property type="entry name" value="WH-like_DNA-bd_sf"/>
</dbReference>
<dbReference type="InterPro" id="IPR036390">
    <property type="entry name" value="WH_DNA-bd_sf"/>
</dbReference>
<dbReference type="GO" id="GO:0042732">
    <property type="term" value="P:D-xylose metabolic process"/>
    <property type="evidence" value="ECO:0007669"/>
    <property type="project" value="UniProtKB-KW"/>
</dbReference>
<dbReference type="InterPro" id="IPR043129">
    <property type="entry name" value="ATPase_NBD"/>
</dbReference>
<evidence type="ECO:0008006" key="6">
    <source>
        <dbReference type="Google" id="ProtNLM"/>
    </source>
</evidence>
<protein>
    <recommendedName>
        <fullName evidence="6">ROK family protein</fullName>
    </recommendedName>
</protein>
<evidence type="ECO:0000256" key="1">
    <source>
        <dbReference type="ARBA" id="ARBA00002486"/>
    </source>
</evidence>
<dbReference type="PANTHER" id="PTHR18964">
    <property type="entry name" value="ROK (REPRESSOR, ORF, KINASE) FAMILY"/>
    <property type="match status" value="1"/>
</dbReference>
<sequence length="370" mass="42168">MRGSFFVLTNGFRVVKMIVNIVYKVCLITLRMERLIMALPRDLKELNKKNIKSILRQQGAMTKAEIAEVTGLSVVTVNKLIRDLVENDEILEQDNSVATGGRRAVSYEINPNFQQVLVISLQEKWKKITYSFSVYNLLGEPEFVEDMSGEDLDITALKRNTKDLVCAFPKISCVVIGVPGIEIGGKLRAMDFPLLLNVQLRETLEAEVNLPVLVETDTNAAILGYKNRPVKEENIVGLYYPERFPPGAGLLMNGEILKGQNGLAGEIKHMPLQVDWDNFDFSVDEIKAHIRKMVLLTMSFYDPETIVLYTNFYFGQKDFTEELTEELKQVYPYATLPKIVLSRKFTTDYRIGLLAFGIDYLENNMTDWRI</sequence>
<keyword evidence="3" id="KW-0859">Xylose metabolism</keyword>
<dbReference type="Proteomes" id="UP000003597">
    <property type="component" value="Unassembled WGS sequence"/>
</dbReference>
<comment type="caution">
    <text evidence="4">The sequence shown here is derived from an EMBL/GenBank/DDBJ whole genome shotgun (WGS) entry which is preliminary data.</text>
</comment>
<evidence type="ECO:0000313" key="4">
    <source>
        <dbReference type="EMBL" id="EHN61680.1"/>
    </source>
</evidence>
<dbReference type="SUPFAM" id="SSF53067">
    <property type="entry name" value="Actin-like ATPase domain"/>
    <property type="match status" value="2"/>
</dbReference>
<proteinExistence type="inferred from homology"/>
<dbReference type="CDD" id="cd23763">
    <property type="entry name" value="ASKHA_ATPase_ROK"/>
    <property type="match status" value="1"/>
</dbReference>
<comment type="similarity">
    <text evidence="2">Belongs to the ROK (NagC/XylR) family.</text>
</comment>
<dbReference type="Pfam" id="PF00480">
    <property type="entry name" value="ROK"/>
    <property type="match status" value="1"/>
</dbReference>
<gene>
    <name evidence="4" type="ORF">HMPREF0557_01196</name>
</gene>
<comment type="function">
    <text evidence="1">Transcriptional repressor of xylose-utilizing enzymes.</text>
</comment>
<evidence type="ECO:0000256" key="2">
    <source>
        <dbReference type="ARBA" id="ARBA00006479"/>
    </source>
</evidence>
<name>A0AB72Z9L3_LISIO</name>
<dbReference type="AlphaFoldDB" id="A0AB72Z9L3"/>
<evidence type="ECO:0000256" key="3">
    <source>
        <dbReference type="ARBA" id="ARBA00022629"/>
    </source>
</evidence>
<organism evidence="4 5">
    <name type="scientific">Listeria innocua ATCC 33091</name>
    <dbReference type="NCBI Taxonomy" id="1002366"/>
    <lineage>
        <taxon>Bacteria</taxon>
        <taxon>Bacillati</taxon>
        <taxon>Bacillota</taxon>
        <taxon>Bacilli</taxon>
        <taxon>Bacillales</taxon>
        <taxon>Listeriaceae</taxon>
        <taxon>Listeria</taxon>
    </lineage>
</organism>
<evidence type="ECO:0000313" key="5">
    <source>
        <dbReference type="Proteomes" id="UP000003597"/>
    </source>
</evidence>
<accession>A0AB72Z9L3</accession>